<keyword evidence="3" id="KW-0436">Ligase</keyword>
<keyword evidence="4" id="KW-1185">Reference proteome</keyword>
<dbReference type="EC" id="6.2.1.3" evidence="3"/>
<dbReference type="InterPro" id="IPR025110">
    <property type="entry name" value="AMP-bd_C"/>
</dbReference>
<dbReference type="KEGG" id="hdi:HDIA_0354"/>
<dbReference type="GO" id="GO:0004467">
    <property type="term" value="F:long-chain fatty acid-CoA ligase activity"/>
    <property type="evidence" value="ECO:0007669"/>
    <property type="project" value="UniProtKB-EC"/>
</dbReference>
<protein>
    <submittedName>
        <fullName evidence="3">Long-chain-fatty-acid-CoA ligase</fullName>
        <ecNumber evidence="3">6.2.1.3</ecNumber>
    </submittedName>
</protein>
<proteinExistence type="predicted"/>
<dbReference type="Gene3D" id="3.30.300.30">
    <property type="match status" value="1"/>
</dbReference>
<feature type="domain" description="AMP-binding enzyme C-terminal" evidence="2">
    <location>
        <begin position="410"/>
        <end position="485"/>
    </location>
</feature>
<dbReference type="Pfam" id="PF00501">
    <property type="entry name" value="AMP-binding"/>
    <property type="match status" value="1"/>
</dbReference>
<gene>
    <name evidence="3" type="primary">lcfB_1</name>
    <name evidence="3" type="ORF">HDIA_0354</name>
</gene>
<dbReference type="Gene3D" id="3.40.50.12780">
    <property type="entry name" value="N-terminal domain of ligase-like"/>
    <property type="match status" value="1"/>
</dbReference>
<accession>A0A2C9D346</accession>
<evidence type="ECO:0000313" key="3">
    <source>
        <dbReference type="EMBL" id="SON53895.1"/>
    </source>
</evidence>
<dbReference type="InterPro" id="IPR020845">
    <property type="entry name" value="AMP-binding_CS"/>
</dbReference>
<dbReference type="InterPro" id="IPR000873">
    <property type="entry name" value="AMP-dep_synth/lig_dom"/>
</dbReference>
<evidence type="ECO:0000313" key="4">
    <source>
        <dbReference type="Proteomes" id="UP000223606"/>
    </source>
</evidence>
<dbReference type="PROSITE" id="PS00455">
    <property type="entry name" value="AMP_BINDING"/>
    <property type="match status" value="1"/>
</dbReference>
<name>A0A2C9D346_9HYPH</name>
<dbReference type="OrthoDB" id="9803968at2"/>
<dbReference type="PANTHER" id="PTHR43767">
    <property type="entry name" value="LONG-CHAIN-FATTY-ACID--COA LIGASE"/>
    <property type="match status" value="1"/>
</dbReference>
<dbReference type="InterPro" id="IPR050237">
    <property type="entry name" value="ATP-dep_AMP-bd_enzyme"/>
</dbReference>
<feature type="domain" description="AMP-dependent synthetase/ligase" evidence="1">
    <location>
        <begin position="19"/>
        <end position="359"/>
    </location>
</feature>
<reference evidence="4" key="1">
    <citation type="submission" date="2017-09" db="EMBL/GenBank/DDBJ databases">
        <title>Genome sequence of Nannocystis excedens DSM 71.</title>
        <authorList>
            <person name="Blom J."/>
        </authorList>
    </citation>
    <scope>NUCLEOTIDE SEQUENCE [LARGE SCALE GENOMIC DNA]</scope>
    <source>
        <strain evidence="4">type strain: E19</strain>
    </source>
</reference>
<dbReference type="PANTHER" id="PTHR43767:SF1">
    <property type="entry name" value="NONRIBOSOMAL PEPTIDE SYNTHASE PES1 (EUROFUNG)-RELATED"/>
    <property type="match status" value="1"/>
</dbReference>
<dbReference type="Pfam" id="PF13193">
    <property type="entry name" value="AMP-binding_C"/>
    <property type="match status" value="1"/>
</dbReference>
<evidence type="ECO:0000259" key="2">
    <source>
        <dbReference type="Pfam" id="PF13193"/>
    </source>
</evidence>
<dbReference type="SUPFAM" id="SSF56801">
    <property type="entry name" value="Acetyl-CoA synthetase-like"/>
    <property type="match status" value="1"/>
</dbReference>
<evidence type="ECO:0000259" key="1">
    <source>
        <dbReference type="Pfam" id="PF00501"/>
    </source>
</evidence>
<organism evidence="3 4">
    <name type="scientific">Hartmannibacter diazotrophicus</name>
    <dbReference type="NCBI Taxonomy" id="1482074"/>
    <lineage>
        <taxon>Bacteria</taxon>
        <taxon>Pseudomonadati</taxon>
        <taxon>Pseudomonadota</taxon>
        <taxon>Alphaproteobacteria</taxon>
        <taxon>Hyphomicrobiales</taxon>
        <taxon>Pleomorphomonadaceae</taxon>
        <taxon>Hartmannibacter</taxon>
    </lineage>
</organism>
<sequence>MSSAVKNLGMIGSEFRNDARPAVIDLWDPENPRTVDYSTFHASCDAVARGLVERGFKPGDRVGILCSNRVEFLEVFYGSMRAGVVPVMIGILLPADTVSWIVDDANVKLVFCETTLHDKLPTTIEATLIGADGENGFEAFKRPGPFEPFVPHGDDVAFLPYTSGSTGRPKGVVLSHRAHSWVAETISKDRDFAPSDRMIVAAPLYHKHAMNSIKCVLVGGSTVVLMRKFDARAYIDAVNRYRTTVVSGVPTIFAMMLQQRDLLTGHDYSFVRLATMGGAPATDTLIDAVADLFPKADIVTIFGITEASAALFGRHPERKPRPRHSIGWPIAGNDFRLVGGEDENFGTLHIRGPGLMNEYNNNPAETEKRLRNGWFDSGDILRRDEEGWYYFVGRGDDMFVSSGHNIYPGEVEVMLERHPDIEQALVVAAPDEIKYRIPYAFIVKRKGATLTEQDVKDHALKNAPPYQYPRKVIFLPAMPMNGVGKIDRKLLTAQAVDMVEEAQKGATV</sequence>
<dbReference type="EMBL" id="LT960614">
    <property type="protein sequence ID" value="SON53895.1"/>
    <property type="molecule type" value="Genomic_DNA"/>
</dbReference>
<dbReference type="Proteomes" id="UP000223606">
    <property type="component" value="Chromosome 1"/>
</dbReference>
<dbReference type="InterPro" id="IPR042099">
    <property type="entry name" value="ANL_N_sf"/>
</dbReference>
<dbReference type="AlphaFoldDB" id="A0A2C9D346"/>
<dbReference type="InterPro" id="IPR045851">
    <property type="entry name" value="AMP-bd_C_sf"/>
</dbReference>
<dbReference type="RefSeq" id="WP_099553804.1">
    <property type="nucleotide sequence ID" value="NZ_LT960614.1"/>
</dbReference>